<dbReference type="InterPro" id="IPR036390">
    <property type="entry name" value="WH_DNA-bd_sf"/>
</dbReference>
<dbReference type="InterPro" id="IPR050397">
    <property type="entry name" value="Env_Response_Regulators"/>
</dbReference>
<name>A0A252F6X1_9FIRM</name>
<keyword evidence="2" id="KW-0238">DNA-binding</keyword>
<dbReference type="PANTHER" id="PTHR24567">
    <property type="entry name" value="CRP FAMILY TRANSCRIPTIONAL REGULATORY PROTEIN"/>
    <property type="match status" value="1"/>
</dbReference>
<gene>
    <name evidence="6" type="ORF">CBW42_02865</name>
</gene>
<dbReference type="Pfam" id="PF00027">
    <property type="entry name" value="cNMP_binding"/>
    <property type="match status" value="1"/>
</dbReference>
<dbReference type="SMART" id="SM00100">
    <property type="entry name" value="cNMP"/>
    <property type="match status" value="1"/>
</dbReference>
<reference evidence="6 7" key="1">
    <citation type="submission" date="2017-05" db="EMBL/GenBank/DDBJ databases">
        <title>Butyricicoccus porcorum sp. nov. a butyrate-producing bacterium from the swine intestinal tract.</title>
        <authorList>
            <person name="Trachsel J."/>
            <person name="Humphrey S."/>
            <person name="Allen H.K."/>
        </authorList>
    </citation>
    <scope>NUCLEOTIDE SEQUENCE [LARGE SCALE GENOMIC DNA]</scope>
    <source>
        <strain evidence="6">BB10</strain>
    </source>
</reference>
<accession>A0A252F6X1</accession>
<dbReference type="InterPro" id="IPR000595">
    <property type="entry name" value="cNMP-bd_dom"/>
</dbReference>
<dbReference type="GO" id="GO:0005829">
    <property type="term" value="C:cytosol"/>
    <property type="evidence" value="ECO:0007669"/>
    <property type="project" value="TreeGrafter"/>
</dbReference>
<dbReference type="PANTHER" id="PTHR24567:SF58">
    <property type="entry name" value="CYCLIC AMP-BINDING REGULATORY PROTEIN"/>
    <property type="match status" value="1"/>
</dbReference>
<dbReference type="Proteomes" id="UP000194903">
    <property type="component" value="Unassembled WGS sequence"/>
</dbReference>
<dbReference type="Gene3D" id="2.60.120.10">
    <property type="entry name" value="Jelly Rolls"/>
    <property type="match status" value="1"/>
</dbReference>
<sequence length="219" mass="24663">MEQYFESLKTCPLFDGIGQSELPGMLNCIEAHVSAYIKNQTILREGDPVGTVGIVLSGRIQVEKNDYNGNRTLLARLEPPELFGEAFACAGVQRLPVSVTAVQDSEVMLIPCKRMITACANCCAFHTRVIHNLLHIVAEKNLMLNQKIEVISKRTTKEKLMAFLLVQAKQHNSRMFSIPYDRQALADYLGVERSAMSAELGRLRREGKIDFYKNQFKLL</sequence>
<evidence type="ECO:0000313" key="6">
    <source>
        <dbReference type="EMBL" id="OUM21525.1"/>
    </source>
</evidence>
<dbReference type="InterPro" id="IPR012318">
    <property type="entry name" value="HTH_CRP"/>
</dbReference>
<protein>
    <submittedName>
        <fullName evidence="6">Crp/Fnr family transcriptional regulator</fullName>
    </submittedName>
</protein>
<keyword evidence="3" id="KW-0804">Transcription</keyword>
<evidence type="ECO:0000259" key="5">
    <source>
        <dbReference type="PROSITE" id="PS51063"/>
    </source>
</evidence>
<evidence type="ECO:0000259" key="4">
    <source>
        <dbReference type="PROSITE" id="PS50042"/>
    </source>
</evidence>
<evidence type="ECO:0000313" key="7">
    <source>
        <dbReference type="Proteomes" id="UP000194903"/>
    </source>
</evidence>
<feature type="domain" description="Cyclic nucleotide-binding" evidence="4">
    <location>
        <begin position="13"/>
        <end position="85"/>
    </location>
</feature>
<evidence type="ECO:0000256" key="2">
    <source>
        <dbReference type="ARBA" id="ARBA00023125"/>
    </source>
</evidence>
<dbReference type="EMBL" id="NHOC01000002">
    <property type="protein sequence ID" value="OUM21525.1"/>
    <property type="molecule type" value="Genomic_DNA"/>
</dbReference>
<feature type="domain" description="HTH crp-type" evidence="5">
    <location>
        <begin position="154"/>
        <end position="219"/>
    </location>
</feature>
<evidence type="ECO:0000256" key="3">
    <source>
        <dbReference type="ARBA" id="ARBA00023163"/>
    </source>
</evidence>
<dbReference type="InterPro" id="IPR014710">
    <property type="entry name" value="RmlC-like_jellyroll"/>
</dbReference>
<dbReference type="InterPro" id="IPR018490">
    <property type="entry name" value="cNMP-bd_dom_sf"/>
</dbReference>
<dbReference type="OrthoDB" id="3176638at2"/>
<dbReference type="Pfam" id="PF13545">
    <property type="entry name" value="HTH_Crp_2"/>
    <property type="match status" value="1"/>
</dbReference>
<dbReference type="GO" id="GO:0003677">
    <property type="term" value="F:DNA binding"/>
    <property type="evidence" value="ECO:0007669"/>
    <property type="project" value="UniProtKB-KW"/>
</dbReference>
<dbReference type="AlphaFoldDB" id="A0A252F6X1"/>
<comment type="caution">
    <text evidence="6">The sequence shown here is derived from an EMBL/GenBank/DDBJ whole genome shotgun (WGS) entry which is preliminary data.</text>
</comment>
<keyword evidence="1" id="KW-0805">Transcription regulation</keyword>
<keyword evidence="7" id="KW-1185">Reference proteome</keyword>
<organism evidence="6 7">
    <name type="scientific">Butyricicoccus porcorum</name>
    <dbReference type="NCBI Taxonomy" id="1945634"/>
    <lineage>
        <taxon>Bacteria</taxon>
        <taxon>Bacillati</taxon>
        <taxon>Bacillota</taxon>
        <taxon>Clostridia</taxon>
        <taxon>Eubacteriales</taxon>
        <taxon>Butyricicoccaceae</taxon>
        <taxon>Butyricicoccus</taxon>
    </lineage>
</organism>
<dbReference type="RefSeq" id="WP_087017554.1">
    <property type="nucleotide sequence ID" value="NZ_CP178353.1"/>
</dbReference>
<dbReference type="SUPFAM" id="SSF51206">
    <property type="entry name" value="cAMP-binding domain-like"/>
    <property type="match status" value="1"/>
</dbReference>
<dbReference type="GO" id="GO:0003700">
    <property type="term" value="F:DNA-binding transcription factor activity"/>
    <property type="evidence" value="ECO:0007669"/>
    <property type="project" value="TreeGrafter"/>
</dbReference>
<dbReference type="PROSITE" id="PS50042">
    <property type="entry name" value="CNMP_BINDING_3"/>
    <property type="match status" value="1"/>
</dbReference>
<proteinExistence type="predicted"/>
<dbReference type="SUPFAM" id="SSF46785">
    <property type="entry name" value="Winged helix' DNA-binding domain"/>
    <property type="match status" value="1"/>
</dbReference>
<evidence type="ECO:0000256" key="1">
    <source>
        <dbReference type="ARBA" id="ARBA00023015"/>
    </source>
</evidence>
<dbReference type="PROSITE" id="PS51063">
    <property type="entry name" value="HTH_CRP_2"/>
    <property type="match status" value="1"/>
</dbReference>
<dbReference type="CDD" id="cd00038">
    <property type="entry name" value="CAP_ED"/>
    <property type="match status" value="1"/>
</dbReference>